<dbReference type="InterPro" id="IPR001810">
    <property type="entry name" value="F-box_dom"/>
</dbReference>
<accession>A0AAV9L9Q0</accession>
<keyword evidence="3" id="KW-1185">Reference proteome</keyword>
<evidence type="ECO:0000313" key="2">
    <source>
        <dbReference type="EMBL" id="KAK4721997.1"/>
    </source>
</evidence>
<evidence type="ECO:0000313" key="3">
    <source>
        <dbReference type="Proteomes" id="UP001311915"/>
    </source>
</evidence>
<dbReference type="SUPFAM" id="SSF52047">
    <property type="entry name" value="RNI-like"/>
    <property type="match status" value="1"/>
</dbReference>
<dbReference type="PANTHER" id="PTHR34145">
    <property type="entry name" value="OS02G0105600 PROTEIN"/>
    <property type="match status" value="1"/>
</dbReference>
<dbReference type="InterPro" id="IPR032675">
    <property type="entry name" value="LRR_dom_sf"/>
</dbReference>
<name>A0AAV9L9Q0_9SOLN</name>
<feature type="domain" description="F-box" evidence="1">
    <location>
        <begin position="7"/>
        <end position="36"/>
    </location>
</feature>
<protein>
    <recommendedName>
        <fullName evidence="1">F-box domain-containing protein</fullName>
    </recommendedName>
</protein>
<organism evidence="2 3">
    <name type="scientific">Solanum pinnatisectum</name>
    <name type="common">tansyleaf nightshade</name>
    <dbReference type="NCBI Taxonomy" id="50273"/>
    <lineage>
        <taxon>Eukaryota</taxon>
        <taxon>Viridiplantae</taxon>
        <taxon>Streptophyta</taxon>
        <taxon>Embryophyta</taxon>
        <taxon>Tracheophyta</taxon>
        <taxon>Spermatophyta</taxon>
        <taxon>Magnoliopsida</taxon>
        <taxon>eudicotyledons</taxon>
        <taxon>Gunneridae</taxon>
        <taxon>Pentapetalae</taxon>
        <taxon>asterids</taxon>
        <taxon>lamiids</taxon>
        <taxon>Solanales</taxon>
        <taxon>Solanaceae</taxon>
        <taxon>Solanoideae</taxon>
        <taxon>Solaneae</taxon>
        <taxon>Solanum</taxon>
    </lineage>
</organism>
<dbReference type="SUPFAM" id="SSF81383">
    <property type="entry name" value="F-box domain"/>
    <property type="match status" value="1"/>
</dbReference>
<dbReference type="PANTHER" id="PTHR34145:SF68">
    <property type="entry name" value="FBD DOMAIN-CONTAINING PROTEIN"/>
    <property type="match status" value="1"/>
</dbReference>
<proteinExistence type="predicted"/>
<dbReference type="Pfam" id="PF00646">
    <property type="entry name" value="F-box"/>
    <property type="match status" value="1"/>
</dbReference>
<dbReference type="EMBL" id="JAWPEI010000007">
    <property type="protein sequence ID" value="KAK4721997.1"/>
    <property type="molecule type" value="Genomic_DNA"/>
</dbReference>
<evidence type="ECO:0000259" key="1">
    <source>
        <dbReference type="Pfam" id="PF00646"/>
    </source>
</evidence>
<dbReference type="AlphaFoldDB" id="A0AAV9L9Q0"/>
<reference evidence="2 3" key="1">
    <citation type="submission" date="2023-10" db="EMBL/GenBank/DDBJ databases">
        <title>Genome-Wide Identification Analysis in wild type Solanum Pinnatisectum Reveals Some Genes Defensing Phytophthora Infestans.</title>
        <authorList>
            <person name="Sun C."/>
        </authorList>
    </citation>
    <scope>NUCLEOTIDE SEQUENCE [LARGE SCALE GENOMIC DNA]</scope>
    <source>
        <strain evidence="2">LQN</strain>
        <tissue evidence="2">Leaf</tissue>
    </source>
</reference>
<dbReference type="Proteomes" id="UP001311915">
    <property type="component" value="Unassembled WGS sequence"/>
</dbReference>
<comment type="caution">
    <text evidence="2">The sequence shown here is derived from an EMBL/GenBank/DDBJ whole genome shotgun (WGS) entry which is preliminary data.</text>
</comment>
<gene>
    <name evidence="2" type="ORF">R3W88_012230</name>
</gene>
<dbReference type="InterPro" id="IPR053772">
    <property type="entry name" value="At1g61320/At1g61330-like"/>
</dbReference>
<dbReference type="InterPro" id="IPR036047">
    <property type="entry name" value="F-box-like_dom_sf"/>
</dbReference>
<sequence>MEKATIDILPKCLIEKIISYLSFEDAAKMSILSKTWLRSRFTHPNIEFTYPYSRRNLELMDTIMNRYTEEKIPIDNGVTNCNSLRKLSPTRVKLEEDMLQTLLNCCPLINLKSLDISHTKICDGFLHNIISALKDLKIQFCKGEEEIDSSNLESLEYMGYKIPKLKIARQLKHLKINHYCSGSLKTAWFYNLRKFLSNSTSCPQVSLWFSQCNEINLTDLQLHHGVATPKVDVLNVNCTWRNGECPTFLDALLWSCHPRRGNIISTSATFKCFINRLIYMKNLCQYSPWHGQLELKGAQVYIFDDNTRRVGFL</sequence>
<dbReference type="Gene3D" id="3.80.10.10">
    <property type="entry name" value="Ribonuclease Inhibitor"/>
    <property type="match status" value="1"/>
</dbReference>